<dbReference type="KEGG" id="dvi:26531379"/>
<dbReference type="OrthoDB" id="7988943at2759"/>
<sequence>MAYRLVTGGSSMRGLLKSMPKINCNKRGSIRHSSVFAEPPVPWLEKPSVVFSSEALKHHWGDQPIFEKKKRDHNSVKCDKQGWQLWLEQSGWYLLV</sequence>
<keyword evidence="2" id="KW-1185">Reference proteome</keyword>
<protein>
    <submittedName>
        <fullName evidence="1">Uncharacterized protein</fullName>
    </submittedName>
</protein>
<evidence type="ECO:0000313" key="2">
    <source>
        <dbReference type="Proteomes" id="UP000008792"/>
    </source>
</evidence>
<organism evidence="1 2">
    <name type="scientific">Drosophila virilis</name>
    <name type="common">Fruit fly</name>
    <dbReference type="NCBI Taxonomy" id="7244"/>
    <lineage>
        <taxon>Eukaryota</taxon>
        <taxon>Metazoa</taxon>
        <taxon>Ecdysozoa</taxon>
        <taxon>Arthropoda</taxon>
        <taxon>Hexapoda</taxon>
        <taxon>Insecta</taxon>
        <taxon>Pterygota</taxon>
        <taxon>Neoptera</taxon>
        <taxon>Endopterygota</taxon>
        <taxon>Diptera</taxon>
        <taxon>Brachycera</taxon>
        <taxon>Muscomorpha</taxon>
        <taxon>Ephydroidea</taxon>
        <taxon>Drosophilidae</taxon>
        <taxon>Drosophila</taxon>
    </lineage>
</organism>
<proteinExistence type="predicted"/>
<dbReference type="AlphaFoldDB" id="A0A0Q9W1X5"/>
<gene>
    <name evidence="1" type="primary">Dvir\GJ26609</name>
    <name evidence="1" type="ORF">Dvir_GJ26609</name>
</gene>
<reference evidence="1 2" key="1">
    <citation type="journal article" date="2007" name="Nature">
        <title>Evolution of genes and genomes on the Drosophila phylogeny.</title>
        <authorList>
            <consortium name="Drosophila 12 Genomes Consortium"/>
            <person name="Clark A.G."/>
            <person name="Eisen M.B."/>
            <person name="Smith D.R."/>
            <person name="Bergman C.M."/>
            <person name="Oliver B."/>
            <person name="Markow T.A."/>
            <person name="Kaufman T.C."/>
            <person name="Kellis M."/>
            <person name="Gelbart W."/>
            <person name="Iyer V.N."/>
            <person name="Pollard D.A."/>
            <person name="Sackton T.B."/>
            <person name="Larracuente A.M."/>
            <person name="Singh N.D."/>
            <person name="Abad J.P."/>
            <person name="Abt D.N."/>
            <person name="Adryan B."/>
            <person name="Aguade M."/>
            <person name="Akashi H."/>
            <person name="Anderson W.W."/>
            <person name="Aquadro C.F."/>
            <person name="Ardell D.H."/>
            <person name="Arguello R."/>
            <person name="Artieri C.G."/>
            <person name="Barbash D.A."/>
            <person name="Barker D."/>
            <person name="Barsanti P."/>
            <person name="Batterham P."/>
            <person name="Batzoglou S."/>
            <person name="Begun D."/>
            <person name="Bhutkar A."/>
            <person name="Blanco E."/>
            <person name="Bosak S.A."/>
            <person name="Bradley R.K."/>
            <person name="Brand A.D."/>
            <person name="Brent M.R."/>
            <person name="Brooks A.N."/>
            <person name="Brown R.H."/>
            <person name="Butlin R.K."/>
            <person name="Caggese C."/>
            <person name="Calvi B.R."/>
            <person name="Bernardo de Carvalho A."/>
            <person name="Caspi A."/>
            <person name="Castrezana S."/>
            <person name="Celniker S.E."/>
            <person name="Chang J.L."/>
            <person name="Chapple C."/>
            <person name="Chatterji S."/>
            <person name="Chinwalla A."/>
            <person name="Civetta A."/>
            <person name="Clifton S.W."/>
            <person name="Comeron J.M."/>
            <person name="Costello J.C."/>
            <person name="Coyne J.A."/>
            <person name="Daub J."/>
            <person name="David R.G."/>
            <person name="Delcher A.L."/>
            <person name="Delehaunty K."/>
            <person name="Do C.B."/>
            <person name="Ebling H."/>
            <person name="Edwards K."/>
            <person name="Eickbush T."/>
            <person name="Evans J.D."/>
            <person name="Filipski A."/>
            <person name="Findeiss S."/>
            <person name="Freyhult E."/>
            <person name="Fulton L."/>
            <person name="Fulton R."/>
            <person name="Garcia A.C."/>
            <person name="Gardiner A."/>
            <person name="Garfield D.A."/>
            <person name="Garvin B.E."/>
            <person name="Gibson G."/>
            <person name="Gilbert D."/>
            <person name="Gnerre S."/>
            <person name="Godfrey J."/>
            <person name="Good R."/>
            <person name="Gotea V."/>
            <person name="Gravely B."/>
            <person name="Greenberg A.J."/>
            <person name="Griffiths-Jones S."/>
            <person name="Gross S."/>
            <person name="Guigo R."/>
            <person name="Gustafson E.A."/>
            <person name="Haerty W."/>
            <person name="Hahn M.W."/>
            <person name="Halligan D.L."/>
            <person name="Halpern A.L."/>
            <person name="Halter G.M."/>
            <person name="Han M.V."/>
            <person name="Heger A."/>
            <person name="Hillier L."/>
            <person name="Hinrichs A.S."/>
            <person name="Holmes I."/>
            <person name="Hoskins R.A."/>
            <person name="Hubisz M.J."/>
            <person name="Hultmark D."/>
            <person name="Huntley M.A."/>
            <person name="Jaffe D.B."/>
            <person name="Jagadeeshan S."/>
            <person name="Jeck W.R."/>
            <person name="Johnson J."/>
            <person name="Jones C.D."/>
            <person name="Jordan W.C."/>
            <person name="Karpen G.H."/>
            <person name="Kataoka E."/>
            <person name="Keightley P.D."/>
            <person name="Kheradpour P."/>
            <person name="Kirkness E.F."/>
            <person name="Koerich L.B."/>
            <person name="Kristiansen K."/>
            <person name="Kudrna D."/>
            <person name="Kulathinal R.J."/>
            <person name="Kumar S."/>
            <person name="Kwok R."/>
            <person name="Lander E."/>
            <person name="Langley C.H."/>
            <person name="Lapoint R."/>
            <person name="Lazzaro B.P."/>
            <person name="Lee S.J."/>
            <person name="Levesque L."/>
            <person name="Li R."/>
            <person name="Lin C.F."/>
            <person name="Lin M.F."/>
            <person name="Lindblad-Toh K."/>
            <person name="Llopart A."/>
            <person name="Long M."/>
            <person name="Low L."/>
            <person name="Lozovsky E."/>
            <person name="Lu J."/>
            <person name="Luo M."/>
            <person name="Machado C.A."/>
            <person name="Makalowski W."/>
            <person name="Marzo M."/>
            <person name="Matsuda M."/>
            <person name="Matzkin L."/>
            <person name="McAllister B."/>
            <person name="McBride C.S."/>
            <person name="McKernan B."/>
            <person name="McKernan K."/>
            <person name="Mendez-Lago M."/>
            <person name="Minx P."/>
            <person name="Mollenhauer M.U."/>
            <person name="Montooth K."/>
            <person name="Mount S.M."/>
            <person name="Mu X."/>
            <person name="Myers E."/>
            <person name="Negre B."/>
            <person name="Newfeld S."/>
            <person name="Nielsen R."/>
            <person name="Noor M.A."/>
            <person name="O'Grady P."/>
            <person name="Pachter L."/>
            <person name="Papaceit M."/>
            <person name="Parisi M.J."/>
            <person name="Parisi M."/>
            <person name="Parts L."/>
            <person name="Pedersen J.S."/>
            <person name="Pesole G."/>
            <person name="Phillippy A.M."/>
            <person name="Ponting C.P."/>
            <person name="Pop M."/>
            <person name="Porcelli D."/>
            <person name="Powell J.R."/>
            <person name="Prohaska S."/>
            <person name="Pruitt K."/>
            <person name="Puig M."/>
            <person name="Quesneville H."/>
            <person name="Ram K.R."/>
            <person name="Rand D."/>
            <person name="Rasmussen M.D."/>
            <person name="Reed L.K."/>
            <person name="Reenan R."/>
            <person name="Reily A."/>
            <person name="Remington K.A."/>
            <person name="Rieger T.T."/>
            <person name="Ritchie M.G."/>
            <person name="Robin C."/>
            <person name="Rogers Y.H."/>
            <person name="Rohde C."/>
            <person name="Rozas J."/>
            <person name="Rubenfield M.J."/>
            <person name="Ruiz A."/>
            <person name="Russo S."/>
            <person name="Salzberg S.L."/>
            <person name="Sanchez-Gracia A."/>
            <person name="Saranga D.J."/>
            <person name="Sato H."/>
            <person name="Schaeffer S.W."/>
            <person name="Schatz M.C."/>
            <person name="Schlenke T."/>
            <person name="Schwartz R."/>
            <person name="Segarra C."/>
            <person name="Singh R.S."/>
            <person name="Sirot L."/>
            <person name="Sirota M."/>
            <person name="Sisneros N.B."/>
            <person name="Smith C.D."/>
            <person name="Smith T.F."/>
            <person name="Spieth J."/>
            <person name="Stage D.E."/>
            <person name="Stark A."/>
            <person name="Stephan W."/>
            <person name="Strausberg R.L."/>
            <person name="Strempel S."/>
            <person name="Sturgill D."/>
            <person name="Sutton G."/>
            <person name="Sutton G.G."/>
            <person name="Tao W."/>
            <person name="Teichmann S."/>
            <person name="Tobari Y.N."/>
            <person name="Tomimura Y."/>
            <person name="Tsolas J.M."/>
            <person name="Valente V.L."/>
            <person name="Venter E."/>
            <person name="Venter J.C."/>
            <person name="Vicario S."/>
            <person name="Vieira F.G."/>
            <person name="Vilella A.J."/>
            <person name="Villasante A."/>
            <person name="Walenz B."/>
            <person name="Wang J."/>
            <person name="Wasserman M."/>
            <person name="Watts T."/>
            <person name="Wilson D."/>
            <person name="Wilson R.K."/>
            <person name="Wing R.A."/>
            <person name="Wolfner M.F."/>
            <person name="Wong A."/>
            <person name="Wong G.K."/>
            <person name="Wu C.I."/>
            <person name="Wu G."/>
            <person name="Yamamoto D."/>
            <person name="Yang H.P."/>
            <person name="Yang S.P."/>
            <person name="Yorke J.A."/>
            <person name="Yoshida K."/>
            <person name="Zdobnov E."/>
            <person name="Zhang P."/>
            <person name="Zhang Y."/>
            <person name="Zimin A.V."/>
            <person name="Baldwin J."/>
            <person name="Abdouelleil A."/>
            <person name="Abdulkadir J."/>
            <person name="Abebe A."/>
            <person name="Abera B."/>
            <person name="Abreu J."/>
            <person name="Acer S.C."/>
            <person name="Aftuck L."/>
            <person name="Alexander A."/>
            <person name="An P."/>
            <person name="Anderson E."/>
            <person name="Anderson S."/>
            <person name="Arachi H."/>
            <person name="Azer M."/>
            <person name="Bachantsang P."/>
            <person name="Barry A."/>
            <person name="Bayul T."/>
            <person name="Berlin A."/>
            <person name="Bessette D."/>
            <person name="Bloom T."/>
            <person name="Blye J."/>
            <person name="Boguslavskiy L."/>
            <person name="Bonnet C."/>
            <person name="Boukhgalter B."/>
            <person name="Bourzgui I."/>
            <person name="Brown A."/>
            <person name="Cahill P."/>
            <person name="Channer S."/>
            <person name="Cheshatsang Y."/>
            <person name="Chuda L."/>
            <person name="Citroen M."/>
            <person name="Collymore A."/>
            <person name="Cooke P."/>
            <person name="Costello M."/>
            <person name="D'Aco K."/>
            <person name="Daza R."/>
            <person name="De Haan G."/>
            <person name="DeGray S."/>
            <person name="DeMaso C."/>
            <person name="Dhargay N."/>
            <person name="Dooley K."/>
            <person name="Dooley E."/>
            <person name="Doricent M."/>
            <person name="Dorje P."/>
            <person name="Dorjee K."/>
            <person name="Dupes A."/>
            <person name="Elong R."/>
            <person name="Falk J."/>
            <person name="Farina A."/>
            <person name="Faro S."/>
            <person name="Ferguson D."/>
            <person name="Fisher S."/>
            <person name="Foley C.D."/>
            <person name="Franke A."/>
            <person name="Friedrich D."/>
            <person name="Gadbois L."/>
            <person name="Gearin G."/>
            <person name="Gearin C.R."/>
            <person name="Giannoukos G."/>
            <person name="Goode T."/>
            <person name="Graham J."/>
            <person name="Grandbois E."/>
            <person name="Grewal S."/>
            <person name="Gyaltsen K."/>
            <person name="Hafez N."/>
            <person name="Hagos B."/>
            <person name="Hall J."/>
            <person name="Henson C."/>
            <person name="Hollinger A."/>
            <person name="Honan T."/>
            <person name="Huard M.D."/>
            <person name="Hughes L."/>
            <person name="Hurhula B."/>
            <person name="Husby M.E."/>
            <person name="Kamat A."/>
            <person name="Kanga B."/>
            <person name="Kashin S."/>
            <person name="Khazanovich D."/>
            <person name="Kisner P."/>
            <person name="Lance K."/>
            <person name="Lara M."/>
            <person name="Lee W."/>
            <person name="Lennon N."/>
            <person name="Letendre F."/>
            <person name="LeVine R."/>
            <person name="Lipovsky A."/>
            <person name="Liu X."/>
            <person name="Liu J."/>
            <person name="Liu S."/>
            <person name="Lokyitsang T."/>
            <person name="Lokyitsang Y."/>
            <person name="Lubonja R."/>
            <person name="Lui A."/>
            <person name="MacDonald P."/>
            <person name="Magnisalis V."/>
            <person name="Maru K."/>
            <person name="Matthews C."/>
            <person name="McCusker W."/>
            <person name="McDonough S."/>
            <person name="Mehta T."/>
            <person name="Meldrim J."/>
            <person name="Meneus L."/>
            <person name="Mihai O."/>
            <person name="Mihalev A."/>
            <person name="Mihova T."/>
            <person name="Mittelman R."/>
            <person name="Mlenga V."/>
            <person name="Montmayeur A."/>
            <person name="Mulrain L."/>
            <person name="Navidi A."/>
            <person name="Naylor J."/>
            <person name="Negash T."/>
            <person name="Nguyen T."/>
            <person name="Nguyen N."/>
            <person name="Nicol R."/>
            <person name="Norbu C."/>
            <person name="Norbu N."/>
            <person name="Novod N."/>
            <person name="O'Neill B."/>
            <person name="Osman S."/>
            <person name="Markiewicz E."/>
            <person name="Oyono O.L."/>
            <person name="Patti C."/>
            <person name="Phunkhang P."/>
            <person name="Pierre F."/>
            <person name="Priest M."/>
            <person name="Raghuraman S."/>
            <person name="Rege F."/>
            <person name="Reyes R."/>
            <person name="Rise C."/>
            <person name="Rogov P."/>
            <person name="Ross K."/>
            <person name="Ryan E."/>
            <person name="Settipalli S."/>
            <person name="Shea T."/>
            <person name="Sherpa N."/>
            <person name="Shi L."/>
            <person name="Shih D."/>
            <person name="Sparrow T."/>
            <person name="Spaulding J."/>
            <person name="Stalker J."/>
            <person name="Stange-Thomann N."/>
            <person name="Stavropoulos S."/>
            <person name="Stone C."/>
            <person name="Strader C."/>
            <person name="Tesfaye S."/>
            <person name="Thomson T."/>
            <person name="Thoulutsang Y."/>
            <person name="Thoulutsang D."/>
            <person name="Topham K."/>
            <person name="Topping I."/>
            <person name="Tsamla T."/>
            <person name="Vassiliev H."/>
            <person name="Vo A."/>
            <person name="Wangchuk T."/>
            <person name="Wangdi T."/>
            <person name="Weiand M."/>
            <person name="Wilkinson J."/>
            <person name="Wilson A."/>
            <person name="Yadav S."/>
            <person name="Young G."/>
            <person name="Yu Q."/>
            <person name="Zembek L."/>
            <person name="Zhong D."/>
            <person name="Zimmer A."/>
            <person name="Zwirko Z."/>
            <person name="Jaffe D.B."/>
            <person name="Alvarez P."/>
            <person name="Brockman W."/>
            <person name="Butler J."/>
            <person name="Chin C."/>
            <person name="Gnerre S."/>
            <person name="Grabherr M."/>
            <person name="Kleber M."/>
            <person name="Mauceli E."/>
            <person name="MacCallum I."/>
        </authorList>
    </citation>
    <scope>NUCLEOTIDE SEQUENCE [LARGE SCALE GENOMIC DNA]</scope>
    <source>
        <strain evidence="2">Tucson 15010-1051.87</strain>
    </source>
</reference>
<dbReference type="InParanoid" id="A0A0Q9W1X5"/>
<accession>A0A0Q9W1X5</accession>
<name>A0A0Q9W1X5_DROVI</name>
<dbReference type="Proteomes" id="UP000008792">
    <property type="component" value="Unassembled WGS sequence"/>
</dbReference>
<dbReference type="EMBL" id="CH940652">
    <property type="protein sequence ID" value="KRF78946.1"/>
    <property type="molecule type" value="Genomic_DNA"/>
</dbReference>
<evidence type="ECO:0000313" key="1">
    <source>
        <dbReference type="EMBL" id="KRF78946.1"/>
    </source>
</evidence>